<name>A0A9Q3USM3_9FLAO</name>
<dbReference type="Gene3D" id="2.60.40.1930">
    <property type="match status" value="1"/>
</dbReference>
<comment type="caution">
    <text evidence="2">The sequence shown here is derived from an EMBL/GenBank/DDBJ whole genome shotgun (WGS) entry which is preliminary data.</text>
</comment>
<dbReference type="Proteomes" id="UP001107960">
    <property type="component" value="Unassembled WGS sequence"/>
</dbReference>
<organism evidence="2 4">
    <name type="scientific">Chryseobacterium muglaense</name>
    <dbReference type="NCBI Taxonomy" id="2893752"/>
    <lineage>
        <taxon>Bacteria</taxon>
        <taxon>Pseudomonadati</taxon>
        <taxon>Bacteroidota</taxon>
        <taxon>Flavobacteriia</taxon>
        <taxon>Flavobacteriales</taxon>
        <taxon>Weeksellaceae</taxon>
        <taxon>Chryseobacterium group</taxon>
        <taxon>Chryseobacterium</taxon>
    </lineage>
</organism>
<reference evidence="1" key="3">
    <citation type="submission" date="2024-05" db="EMBL/GenBank/DDBJ databases">
        <title>Description of novel Chryseobacterium sp. strain C-2.</title>
        <authorList>
            <person name="Saticioglu I.B."/>
        </authorList>
    </citation>
    <scope>NUCLEOTIDE SEQUENCE</scope>
    <source>
        <strain evidence="1">C-2</strain>
    </source>
</reference>
<dbReference type="EMBL" id="JAJJML010000001">
    <property type="protein sequence ID" value="MCC9033642.1"/>
    <property type="molecule type" value="Genomic_DNA"/>
</dbReference>
<sequence length="802" mass="90744">MKRIITFCFVLASFSHIHSQQSADKALQYISENLSQENIYILTDKDLYLSGETLWFNAMVFRNFSISDLSTNFFIELYDKNKKQILRKRFPVFNGVVQGSFQIPESLTEDIYFVRAYTPMMSNLSEDFQYIKQIPIYNPSSPKKLVADKSSSWSATVHPEGNSLIAGNQSKIAVRLHNIGTAPTQWEGYVIEKDHPEKKIATFKGFDENVGVFSLIPEKDKIYEAVITDNNGLQKSIALPKASEKGVSLQVISEKDNIKYKIKNSGENIPYYTVIASIGDQLVYKAKVNQLKDSFQVIPTNQLINGVLQLTVFDDKENVLVNRMCFVMPQNQNIAAPEVKPEIISTEKRALNSLEIKPLKDIINYSVTVFDPEFKKSLQDENLLSSLWLTGVIKSKINRPAQYFTEKRNTEALDALLISEQWKSFDWKEIIAGNYPSIINNPSKYISYKARVTLNAKPAPQQTLIMFIEGGKSGSEFFQVETDSNGEFFFDNMLFEKPIKVTYQFNGANAALKSRTNVYVNPTNTFIPLKKELPAIEGYQLVDRISVSSQPAEITKIIASKKAKKEYDEKIITIEEVKLKAKKKDLKEELNNKLSSPLYRSMSETVFDFVNENQSAASSQNILQWLQGRAAGLTINYENGIPTPYIRQAKANVYLDEMLTDASALTGLSSDNIAMVKIIKDGAIGMSGGGNGGVLIYTKRGDTKPVTKTNSLSEMVNLNFFVMEGYNQSEKYPDSDYGNSELSKISSDYRPVLYWNPNTEIDSDTPAKVDFYNNDTAKKFRFLIMGFDAEKYTPVYYEKLLP</sequence>
<dbReference type="RefSeq" id="WP_191179329.1">
    <property type="nucleotide sequence ID" value="NZ_JACXXP010000008.1"/>
</dbReference>
<evidence type="ECO:0000313" key="4">
    <source>
        <dbReference type="Proteomes" id="UP001107960"/>
    </source>
</evidence>
<reference evidence="3" key="2">
    <citation type="submission" date="2023-07" db="EMBL/GenBank/DDBJ databases">
        <title>Description of novel Chryseobacterium sp. strain C-2.</title>
        <authorList>
            <person name="Saticioglu I.B."/>
        </authorList>
    </citation>
    <scope>NUCLEOTIDE SEQUENCE [LARGE SCALE GENOMIC DNA]</scope>
    <source>
        <strain evidence="3">C-2</strain>
    </source>
</reference>
<evidence type="ECO:0000313" key="2">
    <source>
        <dbReference type="EMBL" id="MCC9033642.1"/>
    </source>
</evidence>
<proteinExistence type="predicted"/>
<evidence type="ECO:0008006" key="5">
    <source>
        <dbReference type="Google" id="ProtNLM"/>
    </source>
</evidence>
<dbReference type="Proteomes" id="UP000603715">
    <property type="component" value="Unassembled WGS sequence"/>
</dbReference>
<evidence type="ECO:0000313" key="3">
    <source>
        <dbReference type="Proteomes" id="UP000603715"/>
    </source>
</evidence>
<evidence type="ECO:0000313" key="1">
    <source>
        <dbReference type="EMBL" id="MBD3904798.1"/>
    </source>
</evidence>
<keyword evidence="3" id="KW-1185">Reference proteome</keyword>
<accession>A0A9Q3USM3</accession>
<gene>
    <name evidence="1" type="ORF">IEW27_09350</name>
    <name evidence="2" type="ORF">LNP80_05135</name>
</gene>
<dbReference type="AlphaFoldDB" id="A0A9Q3USM3"/>
<reference evidence="2" key="1">
    <citation type="submission" date="2021-11" db="EMBL/GenBank/DDBJ databases">
        <title>Description of novel Chryseobacterium species.</title>
        <authorList>
            <person name="Saticioglu I.B."/>
            <person name="Ay H."/>
            <person name="Altun S."/>
            <person name="Duman M."/>
        </authorList>
    </citation>
    <scope>NUCLEOTIDE SEQUENCE</scope>
    <source>
        <strain evidence="2">C-39</strain>
    </source>
</reference>
<protein>
    <recommendedName>
        <fullName evidence="5">TonB-dependent Receptor Plug Domain</fullName>
    </recommendedName>
</protein>
<dbReference type="EMBL" id="JACXXP010000008">
    <property type="protein sequence ID" value="MBD3904798.1"/>
    <property type="molecule type" value="Genomic_DNA"/>
</dbReference>